<sequence>MKRMIFTLKHWQVFILLCSPDVINVFLWQASFSIGTVTALQISVFSGVTTIILFFSWITLNPQVDC</sequence>
<dbReference type="EMBL" id="FMYP01000132">
    <property type="protein sequence ID" value="SDD31740.1"/>
    <property type="molecule type" value="Genomic_DNA"/>
</dbReference>
<proteinExistence type="predicted"/>
<keyword evidence="3" id="KW-1185">Reference proteome</keyword>
<evidence type="ECO:0000313" key="2">
    <source>
        <dbReference type="EMBL" id="SDD31740.1"/>
    </source>
</evidence>
<accession>A0A1G6TRP2</accession>
<protein>
    <submittedName>
        <fullName evidence="2">Uncharacterized protein</fullName>
    </submittedName>
</protein>
<keyword evidence="1" id="KW-1133">Transmembrane helix</keyword>
<keyword evidence="1" id="KW-0472">Membrane</keyword>
<gene>
    <name evidence="2" type="ORF">SAMN05216323_11324</name>
</gene>
<dbReference type="AlphaFoldDB" id="A0A1G6TRP2"/>
<reference evidence="2 3" key="1">
    <citation type="submission" date="2016-09" db="EMBL/GenBank/DDBJ databases">
        <authorList>
            <person name="Capua I."/>
            <person name="De Benedictis P."/>
            <person name="Joannis T."/>
            <person name="Lombin L.H."/>
            <person name="Cattoli G."/>
        </authorList>
    </citation>
    <scope>NUCLEOTIDE SEQUENCE [LARGE SCALE GENOMIC DNA]</scope>
    <source>
        <strain evidence="2 3">A7P-90m</strain>
    </source>
</reference>
<feature type="transmembrane region" description="Helical" evidence="1">
    <location>
        <begin position="12"/>
        <end position="32"/>
    </location>
</feature>
<feature type="transmembrane region" description="Helical" evidence="1">
    <location>
        <begin position="38"/>
        <end position="60"/>
    </location>
</feature>
<evidence type="ECO:0000256" key="1">
    <source>
        <dbReference type="SAM" id="Phobius"/>
    </source>
</evidence>
<keyword evidence="1" id="KW-0812">Transmembrane</keyword>
<organism evidence="2 3">
    <name type="scientific">Williamwhitmania taraxaci</name>
    <dbReference type="NCBI Taxonomy" id="1640674"/>
    <lineage>
        <taxon>Bacteria</taxon>
        <taxon>Pseudomonadati</taxon>
        <taxon>Bacteroidota</taxon>
        <taxon>Bacteroidia</taxon>
        <taxon>Bacteroidales</taxon>
        <taxon>Williamwhitmaniaceae</taxon>
        <taxon>Williamwhitmania</taxon>
    </lineage>
</organism>
<name>A0A1G6TRP2_9BACT</name>
<dbReference type="Proteomes" id="UP000199452">
    <property type="component" value="Unassembled WGS sequence"/>
</dbReference>
<evidence type="ECO:0000313" key="3">
    <source>
        <dbReference type="Proteomes" id="UP000199452"/>
    </source>
</evidence>